<dbReference type="RefSeq" id="WP_010655099.1">
    <property type="nucleotide sequence ID" value="NZ_JAPHOO010000002.1"/>
</dbReference>
<organism evidence="1 2">
    <name type="scientific">Fluoribacter dumoffii</name>
    <dbReference type="NCBI Taxonomy" id="463"/>
    <lineage>
        <taxon>Bacteria</taxon>
        <taxon>Pseudomonadati</taxon>
        <taxon>Pseudomonadota</taxon>
        <taxon>Gammaproteobacteria</taxon>
        <taxon>Legionellales</taxon>
        <taxon>Legionellaceae</taxon>
        <taxon>Fluoribacter</taxon>
    </lineage>
</organism>
<dbReference type="EMBL" id="UGGT01000001">
    <property type="protein sequence ID" value="STO22982.1"/>
    <property type="molecule type" value="Genomic_DNA"/>
</dbReference>
<proteinExistence type="predicted"/>
<accession>A0A377GDV8</accession>
<keyword evidence="2" id="KW-1185">Reference proteome</keyword>
<dbReference type="Proteomes" id="UP000254554">
    <property type="component" value="Unassembled WGS sequence"/>
</dbReference>
<dbReference type="GeneID" id="93293958"/>
<sequence>MAYRKKYENAREEFLEYLASIQTKQANLLTHDNYLDAINKLIKTEITPAVTNFRKWLETIDEGFTSSLFKGVIERAAVFSGVHIFTDISWIQIAALAGASGRYVLKAAVDNYFAERALRRESSISYLLSLDRHIQNTKK</sequence>
<evidence type="ECO:0000313" key="2">
    <source>
        <dbReference type="Proteomes" id="UP000254554"/>
    </source>
</evidence>
<dbReference type="OrthoDB" id="5649156at2"/>
<name>A0A377GDV8_9GAMM</name>
<evidence type="ECO:0000313" key="1">
    <source>
        <dbReference type="EMBL" id="STO22982.1"/>
    </source>
</evidence>
<dbReference type="AlphaFoldDB" id="A0A377GDV8"/>
<reference evidence="1 2" key="1">
    <citation type="submission" date="2018-06" db="EMBL/GenBank/DDBJ databases">
        <authorList>
            <consortium name="Pathogen Informatics"/>
            <person name="Doyle S."/>
        </authorList>
    </citation>
    <scope>NUCLEOTIDE SEQUENCE [LARGE SCALE GENOMIC DNA]</scope>
    <source>
        <strain evidence="1 2">NCTC11370</strain>
    </source>
</reference>
<protein>
    <submittedName>
        <fullName evidence="1">Uncharacterized protein</fullName>
    </submittedName>
</protein>
<gene>
    <name evidence="1" type="ORF">NCTC11370_03084</name>
</gene>